<dbReference type="InterPro" id="IPR003619">
    <property type="entry name" value="MAD_homology1_Dwarfin-type"/>
</dbReference>
<keyword evidence="11" id="KW-1185">Reference proteome</keyword>
<dbReference type="Pfam" id="PF03165">
    <property type="entry name" value="MH1"/>
    <property type="match status" value="1"/>
</dbReference>
<feature type="domain" description="MH1" evidence="9">
    <location>
        <begin position="69"/>
        <end position="198"/>
    </location>
</feature>
<dbReference type="GO" id="GO:0000981">
    <property type="term" value="F:DNA-binding transcription factor activity, RNA polymerase II-specific"/>
    <property type="evidence" value="ECO:0007669"/>
    <property type="project" value="TreeGrafter"/>
</dbReference>
<dbReference type="Gene3D" id="2.60.200.10">
    <property type="match status" value="1"/>
</dbReference>
<dbReference type="GO" id="GO:0009653">
    <property type="term" value="P:anatomical structure morphogenesis"/>
    <property type="evidence" value="ECO:0007669"/>
    <property type="project" value="TreeGrafter"/>
</dbReference>
<sequence>MKGLFDIGTASATVRRLVSMIREKPLGEETTNIELEWDRNLMELKQVKIKLRWIAAKWHKLNAVEFKWKCINEMYLRGIKLGRFEIGRDEHWPEKAVKSLVKKLKKSKAIDELEKAISTEDPNTDCVCIPRSLDGRLQVSQRKCLPHVIYCRMWRYPELASSHQLKSVPHCRFPYSKKLESVCVNPYHYEKVENPPLPAILIPRNDNLNAIGSLSNVGDLSKALRTVYPTVDTNEMVTHGVPNRTVMSSDQTGWQNSHNSSTLSSPVMNTPVGINAIGIVPLSPTENTIENRLFSANTEAISPRGYMSEDLEMDEGQSPDSSQVLSPAYDSSIAERAMNLIAVEYCEPPFWCSVSYYELSERVGETFHASQPSLIVDGYTAPSDAERFCLGQLSNVNRTASVMEARKHIGRGARFYYIGSEVFCECLSDSAIFVQSPNCNQRHGWHPATVCKIPPNCNLKIFNNAEFAALLAASVPQGFEAVYALTRMCTIRVSFVKGWGAEYRRQTITATPCWVEAYLNGPLQWLDSVLKQMGSPPNRCTSFT</sequence>
<dbReference type="InterPro" id="IPR008984">
    <property type="entry name" value="SMAD_FHA_dom_sf"/>
</dbReference>
<keyword evidence="7 8" id="KW-0539">Nucleus</keyword>
<dbReference type="InterPro" id="IPR017855">
    <property type="entry name" value="SMAD-like_dom_sf"/>
</dbReference>
<dbReference type="SUPFAM" id="SSF56366">
    <property type="entry name" value="SMAD MH1 domain"/>
    <property type="match status" value="1"/>
</dbReference>
<keyword evidence="2 8" id="KW-0963">Cytoplasm</keyword>
<dbReference type="GO" id="GO:0032924">
    <property type="term" value="P:activin receptor signaling pathway"/>
    <property type="evidence" value="ECO:0007669"/>
    <property type="project" value="TreeGrafter"/>
</dbReference>
<dbReference type="GO" id="GO:0030154">
    <property type="term" value="P:cell differentiation"/>
    <property type="evidence" value="ECO:0007669"/>
    <property type="project" value="TreeGrafter"/>
</dbReference>
<dbReference type="GO" id="GO:0046872">
    <property type="term" value="F:metal ion binding"/>
    <property type="evidence" value="ECO:0007669"/>
    <property type="project" value="UniProtKB-KW"/>
</dbReference>
<dbReference type="Pfam" id="PF03166">
    <property type="entry name" value="MH2"/>
    <property type="match status" value="1"/>
</dbReference>
<organism evidence="11 12">
    <name type="scientific">Elaeophora elaphi</name>
    <dbReference type="NCBI Taxonomy" id="1147741"/>
    <lineage>
        <taxon>Eukaryota</taxon>
        <taxon>Metazoa</taxon>
        <taxon>Ecdysozoa</taxon>
        <taxon>Nematoda</taxon>
        <taxon>Chromadorea</taxon>
        <taxon>Rhabditida</taxon>
        <taxon>Spirurina</taxon>
        <taxon>Spiruromorpha</taxon>
        <taxon>Filarioidea</taxon>
        <taxon>Onchocercidae</taxon>
        <taxon>Elaeophora</taxon>
    </lineage>
</organism>
<protein>
    <recommendedName>
        <fullName evidence="8">Mothers against decapentaplegic homolog</fullName>
        <shortName evidence="8">MAD homolog</shortName>
        <shortName evidence="8">Mothers against DPP homolog</shortName>
    </recommendedName>
    <alternativeName>
        <fullName evidence="8">SMAD family member</fullName>
    </alternativeName>
</protein>
<comment type="similarity">
    <text evidence="1 8">Belongs to the dwarfin/SMAD family.</text>
</comment>
<dbReference type="GO" id="GO:0071144">
    <property type="term" value="C:heteromeric SMAD protein complex"/>
    <property type="evidence" value="ECO:0007669"/>
    <property type="project" value="TreeGrafter"/>
</dbReference>
<dbReference type="InterPro" id="IPR001132">
    <property type="entry name" value="SMAD_dom_Dwarfin-type"/>
</dbReference>
<proteinExistence type="inferred from homology"/>
<keyword evidence="5 8" id="KW-0805">Transcription regulation</keyword>
<evidence type="ECO:0000259" key="9">
    <source>
        <dbReference type="PROSITE" id="PS51075"/>
    </source>
</evidence>
<dbReference type="GO" id="GO:0050793">
    <property type="term" value="P:regulation of developmental process"/>
    <property type="evidence" value="ECO:0007669"/>
    <property type="project" value="UniProtKB-ARBA"/>
</dbReference>
<dbReference type="WBParaSite" id="EEL_0000740001-mRNA-1">
    <property type="protein sequence ID" value="EEL_0000740001-mRNA-1"/>
    <property type="gene ID" value="EEL_0000740001"/>
</dbReference>
<name>A0A0R3RYN8_9BILA</name>
<dbReference type="PANTHER" id="PTHR13703">
    <property type="entry name" value="SMAD"/>
    <property type="match status" value="1"/>
</dbReference>
<accession>A0A0R3RYN8</accession>
<feature type="domain" description="MH2" evidence="10">
    <location>
        <begin position="351"/>
        <end position="544"/>
    </location>
</feature>
<reference evidence="12" key="1">
    <citation type="submission" date="2017-02" db="UniProtKB">
        <authorList>
            <consortium name="WormBaseParasite"/>
        </authorList>
    </citation>
    <scope>IDENTIFICATION</scope>
</reference>
<dbReference type="SMART" id="SM00523">
    <property type="entry name" value="DWA"/>
    <property type="match status" value="1"/>
</dbReference>
<dbReference type="InterPro" id="IPR036578">
    <property type="entry name" value="SMAD_MH1_sf"/>
</dbReference>
<evidence type="ECO:0000256" key="7">
    <source>
        <dbReference type="ARBA" id="ARBA00023242"/>
    </source>
</evidence>
<dbReference type="FunFam" id="2.60.200.10:FF:000001">
    <property type="entry name" value="Mothers against decapentaplegic homolog"/>
    <property type="match status" value="1"/>
</dbReference>
<dbReference type="SMART" id="SM00524">
    <property type="entry name" value="DWB"/>
    <property type="match status" value="1"/>
</dbReference>
<keyword evidence="3" id="KW-0479">Metal-binding</keyword>
<dbReference type="PANTHER" id="PTHR13703:SF25">
    <property type="entry name" value="MOTHERS AGAINST DECAPENTAPLEGIC HOMOLOG"/>
    <property type="match status" value="1"/>
</dbReference>
<dbReference type="GO" id="GO:0051239">
    <property type="term" value="P:regulation of multicellular organismal process"/>
    <property type="evidence" value="ECO:0007669"/>
    <property type="project" value="UniProtKB-ARBA"/>
</dbReference>
<dbReference type="Gene3D" id="3.90.520.10">
    <property type="entry name" value="SMAD MH1 domain"/>
    <property type="match status" value="1"/>
</dbReference>
<dbReference type="InterPro" id="IPR013790">
    <property type="entry name" value="Dwarfin"/>
</dbReference>
<dbReference type="Proteomes" id="UP000050640">
    <property type="component" value="Unplaced"/>
</dbReference>
<keyword evidence="6 8" id="KW-0804">Transcription</keyword>
<evidence type="ECO:0000256" key="6">
    <source>
        <dbReference type="ARBA" id="ARBA00023163"/>
    </source>
</evidence>
<dbReference type="SUPFAM" id="SSF49879">
    <property type="entry name" value="SMAD/FHA domain"/>
    <property type="match status" value="1"/>
</dbReference>
<dbReference type="STRING" id="1147741.A0A0R3RYN8"/>
<dbReference type="InterPro" id="IPR013019">
    <property type="entry name" value="MAD_homology_MH1"/>
</dbReference>
<evidence type="ECO:0000313" key="12">
    <source>
        <dbReference type="WBParaSite" id="EEL_0000740001-mRNA-1"/>
    </source>
</evidence>
<evidence type="ECO:0000313" key="11">
    <source>
        <dbReference type="Proteomes" id="UP000050640"/>
    </source>
</evidence>
<evidence type="ECO:0000256" key="8">
    <source>
        <dbReference type="RuleBase" id="RU361195"/>
    </source>
</evidence>
<dbReference type="GO" id="GO:0070411">
    <property type="term" value="F:I-SMAD binding"/>
    <property type="evidence" value="ECO:0007669"/>
    <property type="project" value="TreeGrafter"/>
</dbReference>
<dbReference type="GO" id="GO:0005737">
    <property type="term" value="C:cytoplasm"/>
    <property type="evidence" value="ECO:0007669"/>
    <property type="project" value="UniProtKB-SubCell"/>
</dbReference>
<keyword evidence="4" id="KW-0862">Zinc</keyword>
<dbReference type="AlphaFoldDB" id="A0A0R3RYN8"/>
<dbReference type="PROSITE" id="PS51075">
    <property type="entry name" value="MH1"/>
    <property type="match status" value="1"/>
</dbReference>
<comment type="subcellular location">
    <subcellularLocation>
        <location evidence="8">Cytoplasm</location>
    </subcellularLocation>
    <subcellularLocation>
        <location evidence="8">Nucleus</location>
    </subcellularLocation>
</comment>
<evidence type="ECO:0000256" key="5">
    <source>
        <dbReference type="ARBA" id="ARBA00023015"/>
    </source>
</evidence>
<dbReference type="GO" id="GO:0009791">
    <property type="term" value="P:post-embryonic development"/>
    <property type="evidence" value="ECO:0007669"/>
    <property type="project" value="UniProtKB-ARBA"/>
</dbReference>
<dbReference type="GO" id="GO:0045944">
    <property type="term" value="P:positive regulation of transcription by RNA polymerase II"/>
    <property type="evidence" value="ECO:0007669"/>
    <property type="project" value="TreeGrafter"/>
</dbReference>
<evidence type="ECO:0000256" key="1">
    <source>
        <dbReference type="ARBA" id="ARBA00005545"/>
    </source>
</evidence>
<evidence type="ECO:0000256" key="2">
    <source>
        <dbReference type="ARBA" id="ARBA00022490"/>
    </source>
</evidence>
<evidence type="ECO:0000256" key="3">
    <source>
        <dbReference type="ARBA" id="ARBA00022723"/>
    </source>
</evidence>
<evidence type="ECO:0000259" key="10">
    <source>
        <dbReference type="PROSITE" id="PS51076"/>
    </source>
</evidence>
<dbReference type="GO" id="GO:0060395">
    <property type="term" value="P:SMAD protein signal transduction"/>
    <property type="evidence" value="ECO:0007669"/>
    <property type="project" value="TreeGrafter"/>
</dbReference>
<dbReference type="GO" id="GO:0000978">
    <property type="term" value="F:RNA polymerase II cis-regulatory region sequence-specific DNA binding"/>
    <property type="evidence" value="ECO:0007669"/>
    <property type="project" value="TreeGrafter"/>
</dbReference>
<evidence type="ECO:0000256" key="4">
    <source>
        <dbReference type="ARBA" id="ARBA00022833"/>
    </source>
</evidence>
<dbReference type="PROSITE" id="PS51076">
    <property type="entry name" value="MH2"/>
    <property type="match status" value="1"/>
</dbReference>